<evidence type="ECO:0000256" key="2">
    <source>
        <dbReference type="ARBA" id="ARBA00022679"/>
    </source>
</evidence>
<dbReference type="GO" id="GO:0061579">
    <property type="term" value="F:N-acyl homoserine lactone synthase activity"/>
    <property type="evidence" value="ECO:0007669"/>
    <property type="project" value="UniProtKB-UniRule"/>
</dbReference>
<sequence>MTQVVRGGSLQEDIVLRSMYEARKRVFVDLLGWDVPVLAGRYEMDQFDGPSTIYLIAAEPDGTHLGSMRLLPTSGPYLLGNVFPELCDQPMPATDSVWEISRFCLSRDLRAAERRQVRDYLVTMAASYALTNGIEAYCCVADMPWFSQILSFGWECRPLGLPRTLACGMLGAMQIIITEDTPALMQAAGVWRPSPVQFAAAAAA</sequence>
<keyword evidence="2 6" id="KW-0808">Transferase</keyword>
<dbReference type="EC" id="2.3.1.184" evidence="6"/>
<evidence type="ECO:0000256" key="5">
    <source>
        <dbReference type="PROSITE-ProRule" id="PRU00533"/>
    </source>
</evidence>
<dbReference type="Gene3D" id="3.40.630.30">
    <property type="match status" value="1"/>
</dbReference>
<dbReference type="InterPro" id="IPR001690">
    <property type="entry name" value="Autoind_synthase"/>
</dbReference>
<comment type="catalytic activity">
    <reaction evidence="6">
        <text>a fatty acyl-[ACP] + S-adenosyl-L-methionine = an N-acyl-L-homoserine lactone + S-methyl-5'-thioadenosine + holo-[ACP] + H(+)</text>
        <dbReference type="Rhea" id="RHEA:10096"/>
        <dbReference type="Rhea" id="RHEA-COMP:9685"/>
        <dbReference type="Rhea" id="RHEA-COMP:14125"/>
        <dbReference type="ChEBI" id="CHEBI:15378"/>
        <dbReference type="ChEBI" id="CHEBI:17509"/>
        <dbReference type="ChEBI" id="CHEBI:55474"/>
        <dbReference type="ChEBI" id="CHEBI:59789"/>
        <dbReference type="ChEBI" id="CHEBI:64479"/>
        <dbReference type="ChEBI" id="CHEBI:138651"/>
        <dbReference type="EC" id="2.3.1.184"/>
    </reaction>
</comment>
<dbReference type="PANTHER" id="PTHR39322:SF1">
    <property type="entry name" value="ISOVALERYL-HOMOSERINE LACTONE SYNTHASE"/>
    <property type="match status" value="1"/>
</dbReference>
<evidence type="ECO:0000256" key="1">
    <source>
        <dbReference type="ARBA" id="ARBA00022654"/>
    </source>
</evidence>
<dbReference type="Proteomes" id="UP000077262">
    <property type="component" value="Unassembled WGS sequence"/>
</dbReference>
<dbReference type="eggNOG" id="COG3916">
    <property type="taxonomic scope" value="Bacteria"/>
</dbReference>
<evidence type="ECO:0000313" key="10">
    <source>
        <dbReference type="Proteomes" id="UP000028534"/>
    </source>
</evidence>
<name>A0A084EIW3_SPHYA</name>
<dbReference type="EMBL" id="JGVR01000019">
    <property type="protein sequence ID" value="KEZ17905.1"/>
    <property type="molecule type" value="Genomic_DNA"/>
</dbReference>
<gene>
    <name evidence="8" type="ORF">AX777_24290</name>
    <name evidence="7" type="ORF">CP98_03080</name>
    <name evidence="9" type="ORF">GS397_07985</name>
</gene>
<evidence type="ECO:0000313" key="9">
    <source>
        <dbReference type="EMBL" id="QHD66997.1"/>
    </source>
</evidence>
<dbReference type="GO" id="GO:0009372">
    <property type="term" value="P:quorum sensing"/>
    <property type="evidence" value="ECO:0007669"/>
    <property type="project" value="UniProtKB-UniRule"/>
</dbReference>
<reference evidence="7 10" key="1">
    <citation type="submission" date="2014-03" db="EMBL/GenBank/DDBJ databases">
        <title>Genome sequence of Sphingobium yanoikuyae B1.</title>
        <authorList>
            <person name="Gan H.M."/>
            <person name="Gan H.Y."/>
            <person name="Savka M.A."/>
        </authorList>
    </citation>
    <scope>NUCLEOTIDE SEQUENCE [LARGE SCALE GENOMIC DNA]</scope>
    <source>
        <strain evidence="7 10">B1</strain>
    </source>
</reference>
<evidence type="ECO:0000313" key="8">
    <source>
        <dbReference type="EMBL" id="OAH38401.1"/>
    </source>
</evidence>
<dbReference type="STRING" id="13690.AX777_24290"/>
<dbReference type="Pfam" id="PF00765">
    <property type="entry name" value="Autoind_synth"/>
    <property type="match status" value="1"/>
</dbReference>
<accession>A0A084EIW3</accession>
<evidence type="ECO:0000313" key="12">
    <source>
        <dbReference type="Proteomes" id="UP000464086"/>
    </source>
</evidence>
<organism evidence="7 10">
    <name type="scientific">Sphingobium yanoikuyae</name>
    <name type="common">Sphingomonas yanoikuyae</name>
    <dbReference type="NCBI Taxonomy" id="13690"/>
    <lineage>
        <taxon>Bacteria</taxon>
        <taxon>Pseudomonadati</taxon>
        <taxon>Pseudomonadota</taxon>
        <taxon>Alphaproteobacteria</taxon>
        <taxon>Sphingomonadales</taxon>
        <taxon>Sphingomonadaceae</taxon>
        <taxon>Sphingobium</taxon>
    </lineage>
</organism>
<dbReference type="PRINTS" id="PR01549">
    <property type="entry name" value="AUTOINDCRSYN"/>
</dbReference>
<dbReference type="AlphaFoldDB" id="A0A084EIW3"/>
<dbReference type="PATRIC" id="fig|13690.10.peg.3159"/>
<dbReference type="InterPro" id="IPR016181">
    <property type="entry name" value="Acyl_CoA_acyltransferase"/>
</dbReference>
<keyword evidence="4 5" id="KW-0071">Autoinducer synthesis</keyword>
<evidence type="ECO:0000256" key="3">
    <source>
        <dbReference type="ARBA" id="ARBA00022691"/>
    </source>
</evidence>
<keyword evidence="1 5" id="KW-0673">Quorum sensing</keyword>
<dbReference type="PANTHER" id="PTHR39322">
    <property type="entry name" value="ACYL-HOMOSERINE-LACTONE SYNTHASE"/>
    <property type="match status" value="1"/>
</dbReference>
<keyword evidence="3 6" id="KW-0949">S-adenosyl-L-methionine</keyword>
<evidence type="ECO:0000313" key="7">
    <source>
        <dbReference type="EMBL" id="KEZ17905.1"/>
    </source>
</evidence>
<proteinExistence type="inferred from homology"/>
<reference evidence="9 12" key="3">
    <citation type="submission" date="2019-12" db="EMBL/GenBank/DDBJ databases">
        <title>Functional and genomic insights into the Sphingobium yanoikuyae YC-JY1, a bacterium efficiently degrading bisphenol A.</title>
        <authorList>
            <person name="Jia Y."/>
            <person name="Li X."/>
            <person name="Wang J."/>
            <person name="Eltoukhy A."/>
            <person name="Lamraoui I."/>
            <person name="Yan Y."/>
        </authorList>
    </citation>
    <scope>NUCLEOTIDE SEQUENCE [LARGE SCALE GENOMIC DNA]</scope>
    <source>
        <strain evidence="9 12">YC-JY1</strain>
    </source>
</reference>
<dbReference type="Proteomes" id="UP000028534">
    <property type="component" value="Unassembled WGS sequence"/>
</dbReference>
<dbReference type="Proteomes" id="UP000464086">
    <property type="component" value="Chromosome"/>
</dbReference>
<evidence type="ECO:0000256" key="6">
    <source>
        <dbReference type="RuleBase" id="RU361135"/>
    </source>
</evidence>
<dbReference type="EMBL" id="LSTR01000082">
    <property type="protein sequence ID" value="OAH38401.1"/>
    <property type="molecule type" value="Genomic_DNA"/>
</dbReference>
<evidence type="ECO:0000313" key="11">
    <source>
        <dbReference type="Proteomes" id="UP000077262"/>
    </source>
</evidence>
<dbReference type="EMBL" id="CP047218">
    <property type="protein sequence ID" value="QHD66997.1"/>
    <property type="molecule type" value="Genomic_DNA"/>
</dbReference>
<dbReference type="PROSITE" id="PS51187">
    <property type="entry name" value="AUTOINDUCER_SYNTH_2"/>
    <property type="match status" value="1"/>
</dbReference>
<dbReference type="GO" id="GO:0007165">
    <property type="term" value="P:signal transduction"/>
    <property type="evidence" value="ECO:0007669"/>
    <property type="project" value="TreeGrafter"/>
</dbReference>
<dbReference type="RefSeq" id="WP_037520631.1">
    <property type="nucleotide sequence ID" value="NZ_CP047218.1"/>
</dbReference>
<dbReference type="OrthoDB" id="6169313at2"/>
<comment type="similarity">
    <text evidence="5 6">Belongs to the autoinducer synthase family.</text>
</comment>
<evidence type="ECO:0000256" key="4">
    <source>
        <dbReference type="ARBA" id="ARBA00022929"/>
    </source>
</evidence>
<reference evidence="8 11" key="2">
    <citation type="submission" date="2016-02" db="EMBL/GenBank/DDBJ databases">
        <authorList>
            <person name="Wen L."/>
            <person name="He K."/>
            <person name="Yang H."/>
        </authorList>
    </citation>
    <scope>NUCLEOTIDE SEQUENCE [LARGE SCALE GENOMIC DNA]</scope>
    <source>
        <strain evidence="8 11">CD09_2</strain>
    </source>
</reference>
<protein>
    <recommendedName>
        <fullName evidence="6">Acyl-homoserine-lactone synthase</fullName>
        <ecNumber evidence="6">2.3.1.184</ecNumber>
    </recommendedName>
    <alternativeName>
        <fullName evidence="6">Autoinducer synthesis protein</fullName>
    </alternativeName>
</protein>
<dbReference type="SUPFAM" id="SSF55729">
    <property type="entry name" value="Acyl-CoA N-acyltransferases (Nat)"/>
    <property type="match status" value="1"/>
</dbReference>